<dbReference type="RefSeq" id="WP_090916251.1">
    <property type="nucleotide sequence ID" value="NZ_FMVM01000002.1"/>
</dbReference>
<accession>A0A1G5D2E4</accession>
<evidence type="ECO:0000256" key="3">
    <source>
        <dbReference type="ARBA" id="ARBA00023002"/>
    </source>
</evidence>
<dbReference type="AlphaFoldDB" id="A0A1G5D2E4"/>
<comment type="catalytic activity">
    <reaction evidence="6">
        <text>2 a quinone + NADH + H(+) = 2 a 1,4-benzosemiquinone + NAD(+)</text>
        <dbReference type="Rhea" id="RHEA:65952"/>
        <dbReference type="ChEBI" id="CHEBI:15378"/>
        <dbReference type="ChEBI" id="CHEBI:57540"/>
        <dbReference type="ChEBI" id="CHEBI:57945"/>
        <dbReference type="ChEBI" id="CHEBI:132124"/>
        <dbReference type="ChEBI" id="CHEBI:134225"/>
    </reaction>
</comment>
<evidence type="ECO:0000256" key="1">
    <source>
        <dbReference type="ARBA" id="ARBA00022630"/>
    </source>
</evidence>
<keyword evidence="1 6" id="KW-0285">Flavoprotein</keyword>
<name>A0A1G5D2E4_9BACL</name>
<dbReference type="GO" id="GO:0010181">
    <property type="term" value="F:FMN binding"/>
    <property type="evidence" value="ECO:0007669"/>
    <property type="project" value="UniProtKB-UniRule"/>
</dbReference>
<dbReference type="PANTHER" id="PTHR43741:SF7">
    <property type="entry name" value="FMN-DEPENDENT NADH:QUINONE OXIDOREDUCTASE"/>
    <property type="match status" value="1"/>
</dbReference>
<evidence type="ECO:0000256" key="2">
    <source>
        <dbReference type="ARBA" id="ARBA00022643"/>
    </source>
</evidence>
<dbReference type="Proteomes" id="UP000198538">
    <property type="component" value="Unassembled WGS sequence"/>
</dbReference>
<dbReference type="Gene3D" id="3.40.50.360">
    <property type="match status" value="1"/>
</dbReference>
<dbReference type="InterPro" id="IPR003680">
    <property type="entry name" value="Flavodoxin_fold"/>
</dbReference>
<protein>
    <recommendedName>
        <fullName evidence="6">FMN dependent NADH:quinone oxidoreductase</fullName>
        <ecNumber evidence="6">1.6.5.-</ecNumber>
    </recommendedName>
    <alternativeName>
        <fullName evidence="6">Azo-dye reductase</fullName>
    </alternativeName>
    <alternativeName>
        <fullName evidence="6">FMN-dependent NADH-azo compound oxidoreductase</fullName>
    </alternativeName>
    <alternativeName>
        <fullName evidence="6">FMN-dependent NADH-azoreductase</fullName>
        <ecNumber evidence="6">1.7.1.17</ecNumber>
    </alternativeName>
</protein>
<dbReference type="GO" id="GO:0016655">
    <property type="term" value="F:oxidoreductase activity, acting on NAD(P)H, quinone or similar compound as acceptor"/>
    <property type="evidence" value="ECO:0007669"/>
    <property type="project" value="InterPro"/>
</dbReference>
<evidence type="ECO:0000259" key="7">
    <source>
        <dbReference type="Pfam" id="PF02525"/>
    </source>
</evidence>
<comment type="catalytic activity">
    <reaction evidence="5">
        <text>N,N-dimethyl-1,4-phenylenediamine + anthranilate + 2 NAD(+) = 2-(4-dimethylaminophenyl)diazenylbenzoate + 2 NADH + 2 H(+)</text>
        <dbReference type="Rhea" id="RHEA:55872"/>
        <dbReference type="ChEBI" id="CHEBI:15378"/>
        <dbReference type="ChEBI" id="CHEBI:15783"/>
        <dbReference type="ChEBI" id="CHEBI:16567"/>
        <dbReference type="ChEBI" id="CHEBI:57540"/>
        <dbReference type="ChEBI" id="CHEBI:57945"/>
        <dbReference type="ChEBI" id="CHEBI:71579"/>
        <dbReference type="EC" id="1.7.1.17"/>
    </reaction>
    <physiologicalReaction direction="right-to-left" evidence="5">
        <dbReference type="Rhea" id="RHEA:55874"/>
    </physiologicalReaction>
</comment>
<feature type="domain" description="Flavodoxin-like fold" evidence="7">
    <location>
        <begin position="3"/>
        <end position="205"/>
    </location>
</feature>
<comment type="function">
    <text evidence="6">Quinone reductase that provides resistance to thiol-specific stress caused by electrophilic quinones.</text>
</comment>
<keyword evidence="9" id="KW-1185">Reference proteome</keyword>
<comment type="function">
    <text evidence="6">Also exhibits azoreductase activity. Catalyzes the reductive cleavage of the azo bond in aromatic azo compounds to the corresponding amines.</text>
</comment>
<evidence type="ECO:0000256" key="6">
    <source>
        <dbReference type="HAMAP-Rule" id="MF_01216"/>
    </source>
</evidence>
<dbReference type="InterPro" id="IPR050104">
    <property type="entry name" value="FMN-dep_NADH:Q_OxRdtase_AzoR1"/>
</dbReference>
<dbReference type="EMBL" id="FMVM01000002">
    <property type="protein sequence ID" value="SCY09019.1"/>
    <property type="molecule type" value="Genomic_DNA"/>
</dbReference>
<dbReference type="EC" id="1.6.5.-" evidence="6"/>
<dbReference type="InterPro" id="IPR023048">
    <property type="entry name" value="NADH:quinone_OxRdtase_FMN_depd"/>
</dbReference>
<comment type="similarity">
    <text evidence="6">Belongs to the azoreductase type 1 family.</text>
</comment>
<evidence type="ECO:0000256" key="5">
    <source>
        <dbReference type="ARBA" id="ARBA00048542"/>
    </source>
</evidence>
<organism evidence="8 9">
    <name type="scientific">Paenibacillus polysaccharolyticus</name>
    <dbReference type="NCBI Taxonomy" id="582692"/>
    <lineage>
        <taxon>Bacteria</taxon>
        <taxon>Bacillati</taxon>
        <taxon>Bacillota</taxon>
        <taxon>Bacilli</taxon>
        <taxon>Bacillales</taxon>
        <taxon>Paenibacillaceae</taxon>
        <taxon>Paenibacillus</taxon>
    </lineage>
</organism>
<dbReference type="Pfam" id="PF02525">
    <property type="entry name" value="Flavodoxin_2"/>
    <property type="match status" value="1"/>
</dbReference>
<feature type="binding site" evidence="6">
    <location>
        <begin position="17"/>
        <end position="19"/>
    </location>
    <ligand>
        <name>FMN</name>
        <dbReference type="ChEBI" id="CHEBI:58210"/>
    </ligand>
</feature>
<dbReference type="SUPFAM" id="SSF52218">
    <property type="entry name" value="Flavoproteins"/>
    <property type="match status" value="1"/>
</dbReference>
<proteinExistence type="inferred from homology"/>
<keyword evidence="2 6" id="KW-0288">FMN</keyword>
<dbReference type="GO" id="GO:0009055">
    <property type="term" value="F:electron transfer activity"/>
    <property type="evidence" value="ECO:0007669"/>
    <property type="project" value="UniProtKB-UniRule"/>
</dbReference>
<dbReference type="EC" id="1.7.1.17" evidence="6"/>
<dbReference type="STRING" id="582692.SAMN05720606_102309"/>
<evidence type="ECO:0000313" key="9">
    <source>
        <dbReference type="Proteomes" id="UP000198538"/>
    </source>
</evidence>
<evidence type="ECO:0000313" key="8">
    <source>
        <dbReference type="EMBL" id="SCY09019.1"/>
    </source>
</evidence>
<comment type="cofactor">
    <cofactor evidence="6">
        <name>FMN</name>
        <dbReference type="ChEBI" id="CHEBI:58210"/>
    </cofactor>
    <text evidence="6">Binds 1 FMN per subunit.</text>
</comment>
<dbReference type="GO" id="GO:0016652">
    <property type="term" value="F:oxidoreductase activity, acting on NAD(P)H as acceptor"/>
    <property type="evidence" value="ECO:0007669"/>
    <property type="project" value="UniProtKB-UniRule"/>
</dbReference>
<reference evidence="9" key="1">
    <citation type="submission" date="2016-10" db="EMBL/GenBank/DDBJ databases">
        <authorList>
            <person name="Varghese N."/>
            <person name="Submissions S."/>
        </authorList>
    </citation>
    <scope>NUCLEOTIDE SEQUENCE [LARGE SCALE GENOMIC DNA]</scope>
    <source>
        <strain evidence="9">BL9</strain>
    </source>
</reference>
<comment type="caution">
    <text evidence="6">Lacks conserved residue(s) required for the propagation of feature annotation.</text>
</comment>
<dbReference type="HAMAP" id="MF_01216">
    <property type="entry name" value="Azoreductase_type1"/>
    <property type="match status" value="1"/>
</dbReference>
<comment type="subunit">
    <text evidence="6">Homodimer.</text>
</comment>
<dbReference type="InterPro" id="IPR029039">
    <property type="entry name" value="Flavoprotein-like_sf"/>
</dbReference>
<keyword evidence="3 6" id="KW-0560">Oxidoreductase</keyword>
<sequence>MSTLLYVTAHPGNPETSYSLSAGEQFVQAYRESHPQDEVVHVDLYQRNIPHIDADVLDAWGKLQTGGTFNQLTEIQQQKVTQLNELLEEFVAADKYVFVTPMWNFSYPPVMKAYIDSFCVRAKTFKYTENGPVGLLQNKKAFHIQASGGVYSTGPVADRENGNRHLETVLHFVGITDVQHLFIEGVSTAGERAPQIKAESIEQARSIAQTF</sequence>
<evidence type="ECO:0000256" key="4">
    <source>
        <dbReference type="ARBA" id="ARBA00023027"/>
    </source>
</evidence>
<keyword evidence="4 6" id="KW-0520">NAD</keyword>
<feature type="binding site" evidence="6">
    <location>
        <begin position="102"/>
        <end position="105"/>
    </location>
    <ligand>
        <name>FMN</name>
        <dbReference type="ChEBI" id="CHEBI:58210"/>
    </ligand>
</feature>
<gene>
    <name evidence="6" type="primary">azoR</name>
    <name evidence="8" type="ORF">SAMN05720606_102309</name>
</gene>
<dbReference type="PANTHER" id="PTHR43741">
    <property type="entry name" value="FMN-DEPENDENT NADH-AZOREDUCTASE 1"/>
    <property type="match status" value="1"/>
</dbReference>